<feature type="chain" id="PRO_5041227855" evidence="2">
    <location>
        <begin position="23"/>
        <end position="994"/>
    </location>
</feature>
<feature type="non-terminal residue" evidence="3">
    <location>
        <position position="1"/>
    </location>
</feature>
<sequence>MHAFRFVALLLVIAALSVPTWAQEKPKTNPPVKPKDPPVKPKDPTAKPPPPKPETAPPPPKTDAPAPKTDAPSPKTGAPSSKPDDLSPKPSVTTASPTNATDTEPPISTGLYVGAGIVVFVVVVASALVCVHLHRVEPMREERRRFVIEATQLAKPEYYTRQKPLKCTAVQPQLTKFKEGVITFNKPEIDRLSLKCSIRPVIKGTQDNEAEYGQKIELDLTKLQEYALEDEFVEVNCDTTGVLSRNVYKYHYHHLQAKSLNVAGDDILPATLEHPPVIMLGLDSMSYGNFRRQMPLTYKRMQEMGFQDLPSHVKIGDNTYANWLAILTGKRGSAVKEFPGELPNEWHIWFDDFPFVWKNFTKNGYVTMFAEDRPDIGTFNYFGELNGFKTAPTDHYFRSYWLAAFWSLVGRRSKPFCYDARPKHEIQLDYLENFLHSYRGQRHFAYWWTQDMSHDYLNAIGQTDNSYATFLKRNSPLLDDAITIVFSDHGNRYDSIRETVVGRLEARLPFLSIRLPKNIREKYPHIAEALKTNAGRMTTQFDMYDTLLAVATGTYMNISTKTGRSYPLWHPVPETRICHEAHVPEDYCPCFNEMPIPVEEARGAAETFIAYLNKLLTAHNATKPQGTVTEPVKNYKCQILELANITYASVRLPPAKIVDDPQTGGQLPKDGIEIFYRIVIEAAPPSRALIEGLLVKRMNSKYTSRRAKSSGITSTVTRQTDNSYATFLKRNSPLLDDAITIVFSDHGNRYDSIRETVVGRLEARLPFLSIRLPKNIREKYPHIAEALKTNAGRMTTQFDMYDTLLAVATGTYMNISTKTGRSYPLWHPVPETRICHEAHVPEDYCPCFNEMPIPVEEARGAAETFIAYLNKLLTAHNATKPQGTVTEPVKNYKCQILELANITYASVRLPPAKIVDDPQTGGQLPKDGIEIFYRIVIEAAPPSRALIEGLLVKRMNSEVYVPTGEVERNNKYGHTSHCVADRTLKKICHCLEVL</sequence>
<keyword evidence="4" id="KW-1185">Reference proteome</keyword>
<evidence type="ECO:0000256" key="1">
    <source>
        <dbReference type="SAM" id="MobiDB-lite"/>
    </source>
</evidence>
<organism evidence="3 4">
    <name type="scientific">Mesorhabditis spiculigera</name>
    <dbReference type="NCBI Taxonomy" id="96644"/>
    <lineage>
        <taxon>Eukaryota</taxon>
        <taxon>Metazoa</taxon>
        <taxon>Ecdysozoa</taxon>
        <taxon>Nematoda</taxon>
        <taxon>Chromadorea</taxon>
        <taxon>Rhabditida</taxon>
        <taxon>Rhabditina</taxon>
        <taxon>Rhabditomorpha</taxon>
        <taxon>Rhabditoidea</taxon>
        <taxon>Rhabditidae</taxon>
        <taxon>Mesorhabditinae</taxon>
        <taxon>Mesorhabditis</taxon>
    </lineage>
</organism>
<dbReference type="CDD" id="cd16021">
    <property type="entry name" value="ALP_like"/>
    <property type="match status" value="1"/>
</dbReference>
<evidence type="ECO:0000313" key="3">
    <source>
        <dbReference type="EMBL" id="CAJ0574895.1"/>
    </source>
</evidence>
<dbReference type="InterPro" id="IPR004245">
    <property type="entry name" value="DUF229"/>
</dbReference>
<feature type="region of interest" description="Disordered" evidence="1">
    <location>
        <begin position="22"/>
        <end position="105"/>
    </location>
</feature>
<feature type="signal peptide" evidence="2">
    <location>
        <begin position="1"/>
        <end position="22"/>
    </location>
</feature>
<dbReference type="FunFam" id="3.40.720.10:FF:000017">
    <property type="entry name" value="Predicted protein"/>
    <property type="match status" value="1"/>
</dbReference>
<dbReference type="GO" id="GO:0005615">
    <property type="term" value="C:extracellular space"/>
    <property type="evidence" value="ECO:0007669"/>
    <property type="project" value="TreeGrafter"/>
</dbReference>
<dbReference type="PANTHER" id="PTHR10974">
    <property type="entry name" value="FI08016P-RELATED"/>
    <property type="match status" value="1"/>
</dbReference>
<comment type="caution">
    <text evidence="3">The sequence shown here is derived from an EMBL/GenBank/DDBJ whole genome shotgun (WGS) entry which is preliminary data.</text>
</comment>
<dbReference type="SUPFAM" id="SSF53649">
    <property type="entry name" value="Alkaline phosphatase-like"/>
    <property type="match status" value="1"/>
</dbReference>
<proteinExistence type="predicted"/>
<dbReference type="Proteomes" id="UP001177023">
    <property type="component" value="Unassembled WGS sequence"/>
</dbReference>
<reference evidence="3" key="1">
    <citation type="submission" date="2023-06" db="EMBL/GenBank/DDBJ databases">
        <authorList>
            <person name="Delattre M."/>
        </authorList>
    </citation>
    <scope>NUCLEOTIDE SEQUENCE</scope>
    <source>
        <strain evidence="3">AF72</strain>
    </source>
</reference>
<dbReference type="Pfam" id="PF02995">
    <property type="entry name" value="DUF229"/>
    <property type="match status" value="2"/>
</dbReference>
<feature type="compositionally biased region" description="Basic and acidic residues" evidence="1">
    <location>
        <begin position="33"/>
        <end position="45"/>
    </location>
</feature>
<accession>A0AA36CT87</accession>
<feature type="compositionally biased region" description="Low complexity" evidence="1">
    <location>
        <begin position="63"/>
        <end position="81"/>
    </location>
</feature>
<dbReference type="PANTHER" id="PTHR10974:SF35">
    <property type="entry name" value="SULFATASE DOMAIN-CONTAINING PROTEIN"/>
    <property type="match status" value="1"/>
</dbReference>
<name>A0AA36CT87_9BILA</name>
<dbReference type="AlphaFoldDB" id="A0AA36CT87"/>
<evidence type="ECO:0000256" key="2">
    <source>
        <dbReference type="SAM" id="SignalP"/>
    </source>
</evidence>
<feature type="compositionally biased region" description="Polar residues" evidence="1">
    <location>
        <begin position="92"/>
        <end position="102"/>
    </location>
</feature>
<protein>
    <submittedName>
        <fullName evidence="3">Uncharacterized protein</fullName>
    </submittedName>
</protein>
<dbReference type="Gene3D" id="3.40.720.10">
    <property type="entry name" value="Alkaline Phosphatase, subunit A"/>
    <property type="match status" value="1"/>
</dbReference>
<dbReference type="InterPro" id="IPR017850">
    <property type="entry name" value="Alkaline_phosphatase_core_sf"/>
</dbReference>
<feature type="compositionally biased region" description="Pro residues" evidence="1">
    <location>
        <begin position="46"/>
        <end position="62"/>
    </location>
</feature>
<keyword evidence="2" id="KW-0732">Signal</keyword>
<gene>
    <name evidence="3" type="ORF">MSPICULIGERA_LOCUS13218</name>
</gene>
<dbReference type="EMBL" id="CATQJA010002634">
    <property type="protein sequence ID" value="CAJ0574895.1"/>
    <property type="molecule type" value="Genomic_DNA"/>
</dbReference>
<evidence type="ECO:0000313" key="4">
    <source>
        <dbReference type="Proteomes" id="UP001177023"/>
    </source>
</evidence>